<dbReference type="AlphaFoldDB" id="A0A0S8GJU3"/>
<dbReference type="PANTHER" id="PTHR11820">
    <property type="entry name" value="ACYLPYRUVASE"/>
    <property type="match status" value="1"/>
</dbReference>
<comment type="caution">
    <text evidence="3">The sequence shown here is derived from an EMBL/GenBank/DDBJ whole genome shotgun (WGS) entry which is preliminary data.</text>
</comment>
<accession>A0A0S8GJU3</accession>
<dbReference type="SUPFAM" id="SSF56529">
    <property type="entry name" value="FAH"/>
    <property type="match status" value="1"/>
</dbReference>
<dbReference type="Gene3D" id="3.90.850.10">
    <property type="entry name" value="Fumarylacetoacetase-like, C-terminal domain"/>
    <property type="match status" value="1"/>
</dbReference>
<evidence type="ECO:0000259" key="2">
    <source>
        <dbReference type="Pfam" id="PF01557"/>
    </source>
</evidence>
<name>A0A0S8GJU3_UNCW3</name>
<feature type="domain" description="Fumarylacetoacetase-like C-terminal" evidence="2">
    <location>
        <begin position="17"/>
        <end position="217"/>
    </location>
</feature>
<dbReference type="GO" id="GO:0046872">
    <property type="term" value="F:metal ion binding"/>
    <property type="evidence" value="ECO:0007669"/>
    <property type="project" value="UniProtKB-KW"/>
</dbReference>
<dbReference type="Proteomes" id="UP000051096">
    <property type="component" value="Unassembled WGS sequence"/>
</dbReference>
<evidence type="ECO:0000313" key="3">
    <source>
        <dbReference type="EMBL" id="KPK73331.1"/>
    </source>
</evidence>
<sequence length="221" mass="24410">MIVLPFGAEQIELMPTKIVCIAKNYRAHAHEMHETVPAEPQIFLKPPSALIGDKGAVVLPKKSKRVDHEVELAVIMQSRCTRIPPTKARRSVFGYTVTVDITARDIQAEAKKRGMPWTIAKGFDTFAPIGPRIVPAQSIDPSDLPIWLTVNGDMRQQSTTKHMIHTVEHIISFVSHIMTLEPFDIICTGTPAGVGPLRDGDTVEAGIDGIGILRFRVTQEF</sequence>
<dbReference type="FunFam" id="3.90.850.10:FF:000002">
    <property type="entry name" value="2-hydroxyhepta-2,4-diene-1,7-dioate isomerase"/>
    <property type="match status" value="1"/>
</dbReference>
<dbReference type="EMBL" id="LJUO01000011">
    <property type="protein sequence ID" value="KPK73331.1"/>
    <property type="molecule type" value="Genomic_DNA"/>
</dbReference>
<dbReference type="GO" id="GO:0016853">
    <property type="term" value="F:isomerase activity"/>
    <property type="evidence" value="ECO:0007669"/>
    <property type="project" value="UniProtKB-ARBA"/>
</dbReference>
<dbReference type="GO" id="GO:0018773">
    <property type="term" value="F:acetylpyruvate hydrolase activity"/>
    <property type="evidence" value="ECO:0007669"/>
    <property type="project" value="TreeGrafter"/>
</dbReference>
<dbReference type="Pfam" id="PF01557">
    <property type="entry name" value="FAA_hydrolase"/>
    <property type="match status" value="1"/>
</dbReference>
<evidence type="ECO:0000256" key="1">
    <source>
        <dbReference type="ARBA" id="ARBA00022723"/>
    </source>
</evidence>
<dbReference type="InterPro" id="IPR036663">
    <property type="entry name" value="Fumarylacetoacetase_C_sf"/>
</dbReference>
<evidence type="ECO:0000313" key="4">
    <source>
        <dbReference type="Proteomes" id="UP000051096"/>
    </source>
</evidence>
<dbReference type="PANTHER" id="PTHR11820:SF7">
    <property type="entry name" value="ACYLPYRUVASE FAHD1, MITOCHONDRIAL"/>
    <property type="match status" value="1"/>
</dbReference>
<dbReference type="PATRIC" id="fig|1703780.3.peg.722"/>
<protein>
    <submittedName>
        <fullName evidence="3">Acylpyruvase</fullName>
    </submittedName>
</protein>
<dbReference type="InterPro" id="IPR011234">
    <property type="entry name" value="Fumarylacetoacetase-like_C"/>
</dbReference>
<keyword evidence="1" id="KW-0479">Metal-binding</keyword>
<proteinExistence type="predicted"/>
<dbReference type="GO" id="GO:0019752">
    <property type="term" value="P:carboxylic acid metabolic process"/>
    <property type="evidence" value="ECO:0007669"/>
    <property type="project" value="UniProtKB-ARBA"/>
</dbReference>
<organism evidence="3 4">
    <name type="scientific">candidate division WOR_3 bacterium SM23_60</name>
    <dbReference type="NCBI Taxonomy" id="1703780"/>
    <lineage>
        <taxon>Bacteria</taxon>
        <taxon>Bacteria division WOR-3</taxon>
    </lineage>
</organism>
<reference evidence="3 4" key="1">
    <citation type="journal article" date="2015" name="Microbiome">
        <title>Genomic resolution of linkages in carbon, nitrogen, and sulfur cycling among widespread estuary sediment bacteria.</title>
        <authorList>
            <person name="Baker B.J."/>
            <person name="Lazar C.S."/>
            <person name="Teske A.P."/>
            <person name="Dick G.J."/>
        </authorList>
    </citation>
    <scope>NUCLEOTIDE SEQUENCE [LARGE SCALE GENOMIC DNA]</scope>
    <source>
        <strain evidence="3">SM23_60</strain>
    </source>
</reference>
<gene>
    <name evidence="3" type="ORF">AMJ87_02065</name>
</gene>